<dbReference type="RefSeq" id="WP_102330888.1">
    <property type="nucleotide sequence ID" value="NZ_CP058566.2"/>
</dbReference>
<gene>
    <name evidence="1" type="ORF">JP09_006160</name>
</gene>
<comment type="caution">
    <text evidence="1">The sequence shown here is derived from an EMBL/GenBank/DDBJ whole genome shotgun (WGS) entry which is preliminary data.</text>
</comment>
<dbReference type="OrthoDB" id="9801358at2"/>
<accession>A0A2P5P6I1</accession>
<dbReference type="InterPro" id="IPR010712">
    <property type="entry name" value="Arsenical-R_ArsD"/>
</dbReference>
<dbReference type="Gene3D" id="3.40.30.10">
    <property type="entry name" value="Glutaredoxin"/>
    <property type="match status" value="1"/>
</dbReference>
<evidence type="ECO:0000313" key="1">
    <source>
        <dbReference type="EMBL" id="PPD57879.1"/>
    </source>
</evidence>
<protein>
    <submittedName>
        <fullName evidence="1">Arsenical resistance operon transcriptional repressor ArsD</fullName>
    </submittedName>
</protein>
<keyword evidence="2" id="KW-1185">Reference proteome</keyword>
<organism evidence="1 2">
    <name type="scientific">Dehalogenimonas etheniformans</name>
    <dbReference type="NCBI Taxonomy" id="1536648"/>
    <lineage>
        <taxon>Bacteria</taxon>
        <taxon>Bacillati</taxon>
        <taxon>Chloroflexota</taxon>
        <taxon>Dehalococcoidia</taxon>
        <taxon>Dehalococcoidales</taxon>
        <taxon>Dehalococcoidaceae</taxon>
        <taxon>Dehalogenimonas</taxon>
    </lineage>
</organism>
<dbReference type="Pfam" id="PF06953">
    <property type="entry name" value="ArsD"/>
    <property type="match status" value="1"/>
</dbReference>
<dbReference type="NCBIfam" id="NF033727">
    <property type="entry name" value="chaperon_ArsD"/>
    <property type="match status" value="1"/>
</dbReference>
<sequence>MKTIEIYDPAMCCSTGVCGPSIDPELMRVATVINALKSKGINIQRYGLSTDTQRFILNPVISDLLEKEGAGVLPITLVDGIVGKTKTYPTNEEFADWLETRLDVVQTIRQGGCCGGQRDAAT</sequence>
<reference evidence="1 2" key="1">
    <citation type="journal article" date="2017" name="ISME J.">
        <title>Grape pomace compost harbors organohalide-respiring Dehalogenimonas species with novel reductive dehalogenase genes.</title>
        <authorList>
            <person name="Yang Y."/>
            <person name="Higgins S.A."/>
            <person name="Yan J."/>
            <person name="Simsir B."/>
            <person name="Chourey K."/>
            <person name="Iyer R."/>
            <person name="Hettich R.L."/>
            <person name="Baldwin B."/>
            <person name="Ogles D.M."/>
            <person name="Loffler F.E."/>
        </authorList>
    </citation>
    <scope>NUCLEOTIDE SEQUENCE [LARGE SCALE GENOMIC DNA]</scope>
    <source>
        <strain evidence="1 2">GP</strain>
    </source>
</reference>
<dbReference type="GO" id="GO:0003677">
    <property type="term" value="F:DNA binding"/>
    <property type="evidence" value="ECO:0007669"/>
    <property type="project" value="InterPro"/>
</dbReference>
<proteinExistence type="predicted"/>
<name>A0A2P5P6I1_9CHLR</name>
<dbReference type="GO" id="GO:0045892">
    <property type="term" value="P:negative regulation of DNA-templated transcription"/>
    <property type="evidence" value="ECO:0007669"/>
    <property type="project" value="InterPro"/>
</dbReference>
<dbReference type="GO" id="GO:0046685">
    <property type="term" value="P:response to arsenic-containing substance"/>
    <property type="evidence" value="ECO:0007669"/>
    <property type="project" value="InterPro"/>
</dbReference>
<dbReference type="AlphaFoldDB" id="A0A2P5P6I1"/>
<dbReference type="EMBL" id="JQAN02000010">
    <property type="protein sequence ID" value="PPD57879.1"/>
    <property type="molecule type" value="Genomic_DNA"/>
</dbReference>
<dbReference type="Proteomes" id="UP000235653">
    <property type="component" value="Unassembled WGS sequence"/>
</dbReference>
<evidence type="ECO:0000313" key="2">
    <source>
        <dbReference type="Proteomes" id="UP000235653"/>
    </source>
</evidence>